<feature type="transmembrane region" description="Helical" evidence="5">
    <location>
        <begin position="353"/>
        <end position="380"/>
    </location>
</feature>
<dbReference type="Pfam" id="PF13520">
    <property type="entry name" value="AA_permease_2"/>
    <property type="match status" value="1"/>
</dbReference>
<feature type="transmembrane region" description="Helical" evidence="5">
    <location>
        <begin position="464"/>
        <end position="483"/>
    </location>
</feature>
<dbReference type="PANTHER" id="PTHR47704">
    <property type="entry name" value="POTASSIUM TRANSPORTER KIMA"/>
    <property type="match status" value="1"/>
</dbReference>
<evidence type="ECO:0000256" key="3">
    <source>
        <dbReference type="ARBA" id="ARBA00022989"/>
    </source>
</evidence>
<evidence type="ECO:0000313" key="6">
    <source>
        <dbReference type="EMBL" id="TVZ00097.1"/>
    </source>
</evidence>
<feature type="transmembrane region" description="Helical" evidence="5">
    <location>
        <begin position="311"/>
        <end position="333"/>
    </location>
</feature>
<proteinExistence type="predicted"/>
<feature type="transmembrane region" description="Helical" evidence="5">
    <location>
        <begin position="252"/>
        <end position="270"/>
    </location>
</feature>
<dbReference type="Proteomes" id="UP000460272">
    <property type="component" value="Unassembled WGS sequence"/>
</dbReference>
<comment type="caution">
    <text evidence="6">The sequence shown here is derived from an EMBL/GenBank/DDBJ whole genome shotgun (WGS) entry which is preliminary data.</text>
</comment>
<reference evidence="6 7" key="1">
    <citation type="submission" date="2018-11" db="EMBL/GenBank/DDBJ databases">
        <title>Trebonia kvetii gen.nov., sp.nov., a novel acidophilic actinobacterium, and proposal of the new actinobacterial family Treboniaceae fam. nov.</title>
        <authorList>
            <person name="Rapoport D."/>
            <person name="Sagova-Mareckova M."/>
            <person name="Sedlacek I."/>
            <person name="Provaznik J."/>
            <person name="Kralova S."/>
            <person name="Pavlinic D."/>
            <person name="Benes V."/>
            <person name="Kopecky J."/>
        </authorList>
    </citation>
    <scope>NUCLEOTIDE SEQUENCE [LARGE SCALE GENOMIC DNA]</scope>
    <source>
        <strain evidence="6 7">15Tr583</strain>
    </source>
</reference>
<dbReference type="InterPro" id="IPR002293">
    <property type="entry name" value="AA/rel_permease1"/>
</dbReference>
<dbReference type="Gene3D" id="1.20.1740.10">
    <property type="entry name" value="Amino acid/polyamine transporter I"/>
    <property type="match status" value="1"/>
</dbReference>
<protein>
    <submittedName>
        <fullName evidence="6">Amino acid permease</fullName>
    </submittedName>
</protein>
<feature type="transmembrane region" description="Helical" evidence="5">
    <location>
        <begin position="178"/>
        <end position="200"/>
    </location>
</feature>
<comment type="subcellular location">
    <subcellularLocation>
        <location evidence="1">Membrane</location>
        <topology evidence="1">Multi-pass membrane protein</topology>
    </subcellularLocation>
</comment>
<feature type="transmembrane region" description="Helical" evidence="5">
    <location>
        <begin position="144"/>
        <end position="172"/>
    </location>
</feature>
<accession>A0A6P2BN94</accession>
<sequence length="817" mass="86956">MRNHLPAPHGTGLANGLPDELSTDVLPGGGLPETFGFKLKRKLLGPPLVNEQMSEQRLSRPLALGVLSCDGISSAAYGTEEILIELVPIVGLAAFTLILPMTLLVLAGIALVVLSYREVVSVYTRAGGSYVVARENFGPRVAQVAAVALLIDYVVTVAVQVAAGSAAIVSAFPQLGNIPVIGSNILTVTSVIAVLIMCYGNLRGIREAGRSFALPTYLFSGSVALMIIAGLFRELFGGGLPHVGAYPGPAFPIGHSTQGLLSFGMIYMLARAFANGGSSLTGIEAVSNAVGALRPPEGRNARQILVTQGSIVAFLIAGISWLAHITHAIPYLAGYPTVLAQEANVVFGSGAHFMYFVVQAATALILFTGGNTSFSGFPYLASFVAGDSFLPRWLTKRGHRLALSNGIIVLTVVSLALLIAVGANVNGLIPFYAIGVFTGFTMAGFGMAKYHKRVKERGWRRRRIINVTAAVYTAIVVAIFAIVKFTEGAWLIVIVFPVLVFLLIRLNREYRMESEVLENIGGRRAAGIPPRQPNYSRRVVLIFVDDVDLATFAAIRYARGLRPTTLRAVHFVIDGDRAQQLHEKWIRFGQDIPLEMIDTPDRRLTRASLELVSREAAAKSTQVTVVLPRRGYSPLLGRLLHDRTADKMAEVISQVPDAAATIIPFDVEGRVHLLHARHAASLAAQAGESEPAATVRAKDGQQAAAAGTVTLNGSGGPPAERAPGVSAIGELSTARKVTVEGKVSAISIHPVENSCVFEAAVTDHTGVLTAKFYGRTSIPGFEPGVRVRLAGKVSVRETGSFMINPAYELLARGEQGE</sequence>
<evidence type="ECO:0000256" key="4">
    <source>
        <dbReference type="ARBA" id="ARBA00023136"/>
    </source>
</evidence>
<evidence type="ECO:0000256" key="5">
    <source>
        <dbReference type="SAM" id="Phobius"/>
    </source>
</evidence>
<keyword evidence="2 5" id="KW-0812">Transmembrane</keyword>
<feature type="transmembrane region" description="Helical" evidence="5">
    <location>
        <begin position="89"/>
        <end position="116"/>
    </location>
</feature>
<dbReference type="GO" id="GO:0022857">
    <property type="term" value="F:transmembrane transporter activity"/>
    <property type="evidence" value="ECO:0007669"/>
    <property type="project" value="InterPro"/>
</dbReference>
<feature type="transmembrane region" description="Helical" evidence="5">
    <location>
        <begin position="212"/>
        <end position="232"/>
    </location>
</feature>
<name>A0A6P2BN94_9ACTN</name>
<feature type="transmembrane region" description="Helical" evidence="5">
    <location>
        <begin position="401"/>
        <end position="423"/>
    </location>
</feature>
<feature type="transmembrane region" description="Helical" evidence="5">
    <location>
        <begin position="429"/>
        <end position="448"/>
    </location>
</feature>
<dbReference type="GO" id="GO:0016020">
    <property type="term" value="C:membrane"/>
    <property type="evidence" value="ECO:0007669"/>
    <property type="project" value="UniProtKB-SubCell"/>
</dbReference>
<feature type="transmembrane region" description="Helical" evidence="5">
    <location>
        <begin position="489"/>
        <end position="506"/>
    </location>
</feature>
<keyword evidence="4 5" id="KW-0472">Membrane</keyword>
<dbReference type="InterPro" id="IPR053153">
    <property type="entry name" value="APC_K+_Transporter"/>
</dbReference>
<dbReference type="PANTHER" id="PTHR47704:SF1">
    <property type="entry name" value="POTASSIUM TRANSPORTER KIMA"/>
    <property type="match status" value="1"/>
</dbReference>
<dbReference type="RefSeq" id="WP_145861671.1">
    <property type="nucleotide sequence ID" value="NZ_RPFW01000010.1"/>
</dbReference>
<dbReference type="CDD" id="cd04488">
    <property type="entry name" value="RecG_wedge_OBF"/>
    <property type="match status" value="1"/>
</dbReference>
<dbReference type="OrthoDB" id="9759676at2"/>
<evidence type="ECO:0000256" key="1">
    <source>
        <dbReference type="ARBA" id="ARBA00004141"/>
    </source>
</evidence>
<gene>
    <name evidence="6" type="ORF">EAS64_39190</name>
</gene>
<keyword evidence="7" id="KW-1185">Reference proteome</keyword>
<dbReference type="AlphaFoldDB" id="A0A6P2BN94"/>
<dbReference type="EMBL" id="RPFW01000010">
    <property type="protein sequence ID" value="TVZ00097.1"/>
    <property type="molecule type" value="Genomic_DNA"/>
</dbReference>
<evidence type="ECO:0000256" key="2">
    <source>
        <dbReference type="ARBA" id="ARBA00022692"/>
    </source>
</evidence>
<dbReference type="Gene3D" id="2.40.50.140">
    <property type="entry name" value="Nucleic acid-binding proteins"/>
    <property type="match status" value="1"/>
</dbReference>
<dbReference type="InterPro" id="IPR012340">
    <property type="entry name" value="NA-bd_OB-fold"/>
</dbReference>
<organism evidence="6 7">
    <name type="scientific">Trebonia kvetii</name>
    <dbReference type="NCBI Taxonomy" id="2480626"/>
    <lineage>
        <taxon>Bacteria</taxon>
        <taxon>Bacillati</taxon>
        <taxon>Actinomycetota</taxon>
        <taxon>Actinomycetes</taxon>
        <taxon>Streptosporangiales</taxon>
        <taxon>Treboniaceae</taxon>
        <taxon>Trebonia</taxon>
    </lineage>
</organism>
<evidence type="ECO:0000313" key="7">
    <source>
        <dbReference type="Proteomes" id="UP000460272"/>
    </source>
</evidence>
<keyword evidence="3 5" id="KW-1133">Transmembrane helix</keyword>